<dbReference type="InterPro" id="IPR002645">
    <property type="entry name" value="STAS_dom"/>
</dbReference>
<sequence length="119" mass="12739">MSVATTARSACLRVAGELDYETTNEFIDTVAGLLTSQPALAHVHLDFSELAFCDSAGLSGLLLVHRRMCQAGVHLHLDHRPAHLDRILQITGTFEHLVATSPTDAATVGPPSPGESRVR</sequence>
<dbReference type="RefSeq" id="WP_232066537.1">
    <property type="nucleotide sequence ID" value="NZ_AP022614.1"/>
</dbReference>
<dbReference type="SUPFAM" id="SSF52091">
    <property type="entry name" value="SpoIIaa-like"/>
    <property type="match status" value="1"/>
</dbReference>
<proteinExistence type="predicted"/>
<reference evidence="2 3" key="1">
    <citation type="journal article" date="2019" name="Emerg. Microbes Infect.">
        <title>Comprehensive subspecies identification of 175 nontuberculous mycobacteria species based on 7547 genomic profiles.</title>
        <authorList>
            <person name="Matsumoto Y."/>
            <person name="Kinjo T."/>
            <person name="Motooka D."/>
            <person name="Nabeya D."/>
            <person name="Jung N."/>
            <person name="Uechi K."/>
            <person name="Horii T."/>
            <person name="Iida T."/>
            <person name="Fujita J."/>
            <person name="Nakamura S."/>
        </authorList>
    </citation>
    <scope>NUCLEOTIDE SEQUENCE [LARGE SCALE GENOMIC DNA]</scope>
    <source>
        <strain evidence="2 3">JCM 14742</strain>
    </source>
</reference>
<dbReference type="Pfam" id="PF13466">
    <property type="entry name" value="STAS_2"/>
    <property type="match status" value="1"/>
</dbReference>
<evidence type="ECO:0000259" key="1">
    <source>
        <dbReference type="PROSITE" id="PS50801"/>
    </source>
</evidence>
<accession>A0A7I7YQU8</accession>
<evidence type="ECO:0000313" key="3">
    <source>
        <dbReference type="Proteomes" id="UP000467105"/>
    </source>
</evidence>
<dbReference type="Proteomes" id="UP000467105">
    <property type="component" value="Chromosome"/>
</dbReference>
<protein>
    <submittedName>
        <fullName evidence="2">Anti-sigma factor antagonist</fullName>
    </submittedName>
</protein>
<dbReference type="EMBL" id="AP022614">
    <property type="protein sequence ID" value="BBZ43647.1"/>
    <property type="molecule type" value="Genomic_DNA"/>
</dbReference>
<dbReference type="AlphaFoldDB" id="A0A7I7YQU8"/>
<dbReference type="PROSITE" id="PS50801">
    <property type="entry name" value="STAS"/>
    <property type="match status" value="1"/>
</dbReference>
<dbReference type="InterPro" id="IPR058548">
    <property type="entry name" value="MlaB-like_STAS"/>
</dbReference>
<keyword evidence="3" id="KW-1185">Reference proteome</keyword>
<dbReference type="CDD" id="cd07043">
    <property type="entry name" value="STAS_anti-anti-sigma_factors"/>
    <property type="match status" value="1"/>
</dbReference>
<evidence type="ECO:0000313" key="2">
    <source>
        <dbReference type="EMBL" id="BBZ43647.1"/>
    </source>
</evidence>
<dbReference type="InterPro" id="IPR036513">
    <property type="entry name" value="STAS_dom_sf"/>
</dbReference>
<feature type="domain" description="STAS" evidence="1">
    <location>
        <begin position="1"/>
        <end position="97"/>
    </location>
</feature>
<name>A0A7I7YQU8_9MYCO</name>
<gene>
    <name evidence="2" type="ORF">MPRM_09280</name>
</gene>
<organism evidence="2 3">
    <name type="scientific">Mycobacterium parmense</name>
    <dbReference type="NCBI Taxonomy" id="185642"/>
    <lineage>
        <taxon>Bacteria</taxon>
        <taxon>Bacillati</taxon>
        <taxon>Actinomycetota</taxon>
        <taxon>Actinomycetes</taxon>
        <taxon>Mycobacteriales</taxon>
        <taxon>Mycobacteriaceae</taxon>
        <taxon>Mycobacterium</taxon>
        <taxon>Mycobacterium simiae complex</taxon>
    </lineage>
</organism>
<dbReference type="Gene3D" id="3.30.750.24">
    <property type="entry name" value="STAS domain"/>
    <property type="match status" value="1"/>
</dbReference>